<dbReference type="AlphaFoldDB" id="A0A263BY23"/>
<dbReference type="CDD" id="cd10950">
    <property type="entry name" value="CE4_BsYlxY_like"/>
    <property type="match status" value="1"/>
</dbReference>
<dbReference type="Gene3D" id="3.20.20.370">
    <property type="entry name" value="Glycoside hydrolase/deacetylase"/>
    <property type="match status" value="1"/>
</dbReference>
<dbReference type="Pfam" id="PF01522">
    <property type="entry name" value="Polysacc_deac_1"/>
    <property type="match status" value="1"/>
</dbReference>
<dbReference type="PANTHER" id="PTHR10587">
    <property type="entry name" value="GLYCOSYL TRANSFERASE-RELATED"/>
    <property type="match status" value="1"/>
</dbReference>
<evidence type="ECO:0000259" key="1">
    <source>
        <dbReference type="PROSITE" id="PS51677"/>
    </source>
</evidence>
<dbReference type="RefSeq" id="WP_094921783.1">
    <property type="nucleotide sequence ID" value="NZ_NPIA01000001.1"/>
</dbReference>
<dbReference type="GO" id="GO:0005975">
    <property type="term" value="P:carbohydrate metabolic process"/>
    <property type="evidence" value="ECO:0007669"/>
    <property type="project" value="InterPro"/>
</dbReference>
<dbReference type="GO" id="GO:0016020">
    <property type="term" value="C:membrane"/>
    <property type="evidence" value="ECO:0007669"/>
    <property type="project" value="TreeGrafter"/>
</dbReference>
<feature type="domain" description="NodB homology" evidence="1">
    <location>
        <begin position="130"/>
        <end position="306"/>
    </location>
</feature>
<dbReference type="InterPro" id="IPR002509">
    <property type="entry name" value="NODB_dom"/>
</dbReference>
<dbReference type="EMBL" id="NPIA01000001">
    <property type="protein sequence ID" value="OZM58619.1"/>
    <property type="molecule type" value="Genomic_DNA"/>
</dbReference>
<accession>A0A263BY23</accession>
<proteinExistence type="predicted"/>
<dbReference type="GO" id="GO:0016810">
    <property type="term" value="F:hydrolase activity, acting on carbon-nitrogen (but not peptide) bonds"/>
    <property type="evidence" value="ECO:0007669"/>
    <property type="project" value="InterPro"/>
</dbReference>
<comment type="caution">
    <text evidence="2">The sequence shown here is derived from an EMBL/GenBank/DDBJ whole genome shotgun (WGS) entry which is preliminary data.</text>
</comment>
<keyword evidence="3" id="KW-1185">Reference proteome</keyword>
<dbReference type="InterPro" id="IPR011330">
    <property type="entry name" value="Glyco_hydro/deAcase_b/a-brl"/>
</dbReference>
<gene>
    <name evidence="2" type="ORF">CIB95_03360</name>
</gene>
<dbReference type="PROSITE" id="PS51677">
    <property type="entry name" value="NODB"/>
    <property type="match status" value="1"/>
</dbReference>
<reference evidence="3" key="1">
    <citation type="submission" date="2017-08" db="EMBL/GenBank/DDBJ databases">
        <authorList>
            <person name="Huang Z."/>
        </authorList>
    </citation>
    <scope>NUCLEOTIDE SEQUENCE [LARGE SCALE GENOMIC DNA]</scope>
    <source>
        <strain evidence="3">SA5d-4</strain>
    </source>
</reference>
<organism evidence="2 3">
    <name type="scientific">Lottiidibacillus patelloidae</name>
    <dbReference type="NCBI Taxonomy" id="2670334"/>
    <lineage>
        <taxon>Bacteria</taxon>
        <taxon>Bacillati</taxon>
        <taxon>Bacillota</taxon>
        <taxon>Bacilli</taxon>
        <taxon>Bacillales</taxon>
        <taxon>Bacillaceae</taxon>
        <taxon>Lottiidibacillus</taxon>
    </lineage>
</organism>
<dbReference type="PANTHER" id="PTHR10587:SF80">
    <property type="entry name" value="CHITOOLIGOSACCHARIDE DEACETYLASE"/>
    <property type="match status" value="1"/>
</dbReference>
<dbReference type="InterPro" id="IPR014228">
    <property type="entry name" value="Spore_polysacc_deacetyl_YlxY"/>
</dbReference>
<dbReference type="NCBIfam" id="TIGR02873">
    <property type="entry name" value="spore_ylxY"/>
    <property type="match status" value="1"/>
</dbReference>
<dbReference type="Proteomes" id="UP000217083">
    <property type="component" value="Unassembled WGS sequence"/>
</dbReference>
<reference evidence="2 3" key="2">
    <citation type="submission" date="2017-09" db="EMBL/GenBank/DDBJ databases">
        <title>Bacillus patelloidae sp. nov., isolated from the intestinal tract of a marine limpet.</title>
        <authorList>
            <person name="Liu R."/>
            <person name="Dong C."/>
            <person name="Shao Z."/>
        </authorList>
    </citation>
    <scope>NUCLEOTIDE SEQUENCE [LARGE SCALE GENOMIC DNA]</scope>
    <source>
        <strain evidence="2 3">SA5d-4</strain>
    </source>
</reference>
<sequence length="319" mass="36138">MSKGRYNVIAFIIIALISIGSIENPFTTSYVEQIKDLSVVASKQKDELYIEIQDKASKYEVKAKDAVLDPVWKATPGYNGKQVDIDASYKAMKKDGVFNEEKLVYKQVKPTVHLEDLPPSPVYRGNPDKPMVALLINVAWGNEYLPKMVDVLKKHQVRSTFFLEGNWVKKNADLTKMLYDEGHELGNHSFSHPDMKKLSANRIREQLQKTNDVIEETIGKKPKWFAPPSGSYRDEVVKIANEMGMYTILWSVDTVDWKKPNATEMMNRVLRKVHPGAMILMHPTEPTAEGLELLIEGLKAKGYSIGTVTQLLSEARIDK</sequence>
<name>A0A263BY23_9BACI</name>
<dbReference type="SUPFAM" id="SSF88713">
    <property type="entry name" value="Glycoside hydrolase/deacetylase"/>
    <property type="match status" value="1"/>
</dbReference>
<evidence type="ECO:0000313" key="3">
    <source>
        <dbReference type="Proteomes" id="UP000217083"/>
    </source>
</evidence>
<dbReference type="InterPro" id="IPR050248">
    <property type="entry name" value="Polysacc_deacetylase_ArnD"/>
</dbReference>
<evidence type="ECO:0000313" key="2">
    <source>
        <dbReference type="EMBL" id="OZM58619.1"/>
    </source>
</evidence>
<protein>
    <recommendedName>
        <fullName evidence="1">NodB homology domain-containing protein</fullName>
    </recommendedName>
</protein>